<evidence type="ECO:0000259" key="1">
    <source>
        <dbReference type="Pfam" id="PF07848"/>
    </source>
</evidence>
<accession>A0ABV3TJT8</accession>
<evidence type="ECO:0000259" key="2">
    <source>
        <dbReference type="Pfam" id="PF08223"/>
    </source>
</evidence>
<dbReference type="SUPFAM" id="SSF46785">
    <property type="entry name" value="Winged helix' DNA-binding domain"/>
    <property type="match status" value="1"/>
</dbReference>
<dbReference type="Pfam" id="PF08223">
    <property type="entry name" value="PaaX_C"/>
    <property type="match status" value="1"/>
</dbReference>
<feature type="domain" description="Transcriptional repressor PaaX-like C-terminal" evidence="2">
    <location>
        <begin position="160"/>
        <end position="248"/>
    </location>
</feature>
<dbReference type="InterPro" id="IPR011965">
    <property type="entry name" value="PaaX_trns_reg"/>
</dbReference>
<sequence>MHQLEADALTSPRAPSFIVTLYGDIVAPRGGVLWIGTLIECCAAHGLSEGLVRTAVSRLVSSGRLEGERIGRKSYYRLTDMAEEEFEAAARVLYAPPPQPTGWLVTLSEAETVSTDWLPIGPKAFIAPRRNDVLRPNAAVLSCDTVAGIGALRDFAAQAWPLAEVGAKYDAFLSVFEPILAHVWEAGAPPGPEALALRLQLVHAYRHAALVDPRLPEAALPEGWPGGRARALFVRGYLALTHAADQHIGLTFHDSRGRLATATAATELREDRLRRECLA</sequence>
<name>A0ABV3TJT8_9RHOB</name>
<comment type="caution">
    <text evidence="3">The sequence shown here is derived from an EMBL/GenBank/DDBJ whole genome shotgun (WGS) entry which is preliminary data.</text>
</comment>
<organism evidence="3 4">
    <name type="scientific">Thioclava arctica</name>
    <dbReference type="NCBI Taxonomy" id="3238301"/>
    <lineage>
        <taxon>Bacteria</taxon>
        <taxon>Pseudomonadati</taxon>
        <taxon>Pseudomonadota</taxon>
        <taxon>Alphaproteobacteria</taxon>
        <taxon>Rhodobacterales</taxon>
        <taxon>Paracoccaceae</taxon>
        <taxon>Thioclava</taxon>
    </lineage>
</organism>
<dbReference type="RefSeq" id="WP_368391755.1">
    <property type="nucleotide sequence ID" value="NZ_JBFRYC010000004.1"/>
</dbReference>
<dbReference type="PIRSF" id="PIRSF020623">
    <property type="entry name" value="PaaX"/>
    <property type="match status" value="1"/>
</dbReference>
<feature type="domain" description="Transcriptional repressor PaaX-like N-terminal" evidence="1">
    <location>
        <begin position="13"/>
        <end position="81"/>
    </location>
</feature>
<dbReference type="InterPro" id="IPR013225">
    <property type="entry name" value="PaaX_C"/>
</dbReference>
<dbReference type="PANTHER" id="PTHR30319">
    <property type="entry name" value="PHENYLACETIC ACID REGULATOR-RELATED TRANSCRIPTIONAL REPRESSOR"/>
    <property type="match status" value="1"/>
</dbReference>
<dbReference type="Pfam" id="PF07848">
    <property type="entry name" value="PaaX"/>
    <property type="match status" value="1"/>
</dbReference>
<dbReference type="PANTHER" id="PTHR30319:SF1">
    <property type="entry name" value="TRANSCRIPTIONAL REPRESSOR PAAX"/>
    <property type="match status" value="1"/>
</dbReference>
<gene>
    <name evidence="3" type="ORF">AB4874_09160</name>
</gene>
<dbReference type="InterPro" id="IPR036390">
    <property type="entry name" value="WH_DNA-bd_sf"/>
</dbReference>
<dbReference type="EMBL" id="JBFRYC010000004">
    <property type="protein sequence ID" value="MEX1661819.1"/>
    <property type="molecule type" value="Genomic_DNA"/>
</dbReference>
<reference evidence="3 4" key="1">
    <citation type="journal article" date="2011" name="Int. J. Syst. Evol. Microbiol.">
        <title>Zhongshania antarctica gen. nov., sp. nov. and Zhongshania guokunii sp. nov., gammaproteobacteria respectively isolated from coastal attached (fast) ice and surface seawater of the Antarctic.</title>
        <authorList>
            <person name="Li H.J."/>
            <person name="Zhang X.Y."/>
            <person name="Chen C.X."/>
            <person name="Zhang Y.J."/>
            <person name="Gao Z.M."/>
            <person name="Yu Y."/>
            <person name="Chen X.L."/>
            <person name="Chen B."/>
            <person name="Zhang Y.Z."/>
        </authorList>
    </citation>
    <scope>NUCLEOTIDE SEQUENCE [LARGE SCALE GENOMIC DNA]</scope>
    <source>
        <strain evidence="3 4">15-R06ZXC-3</strain>
    </source>
</reference>
<dbReference type="Gene3D" id="1.10.10.10">
    <property type="entry name" value="Winged helix-like DNA-binding domain superfamily/Winged helix DNA-binding domain"/>
    <property type="match status" value="1"/>
</dbReference>
<proteinExistence type="predicted"/>
<evidence type="ECO:0000313" key="4">
    <source>
        <dbReference type="Proteomes" id="UP001557465"/>
    </source>
</evidence>
<dbReference type="Gene3D" id="1.20.58.1460">
    <property type="match status" value="1"/>
</dbReference>
<dbReference type="InterPro" id="IPR012906">
    <property type="entry name" value="PaaX-like_N"/>
</dbReference>
<dbReference type="Proteomes" id="UP001557465">
    <property type="component" value="Unassembled WGS sequence"/>
</dbReference>
<protein>
    <submittedName>
        <fullName evidence="3">PaaX family transcriptional regulator C-terminal domain-containing protein</fullName>
    </submittedName>
</protein>
<keyword evidence="4" id="KW-1185">Reference proteome</keyword>
<evidence type="ECO:0000313" key="3">
    <source>
        <dbReference type="EMBL" id="MEX1661819.1"/>
    </source>
</evidence>
<dbReference type="InterPro" id="IPR036388">
    <property type="entry name" value="WH-like_DNA-bd_sf"/>
</dbReference>